<feature type="transmembrane region" description="Helical" evidence="12">
    <location>
        <begin position="158"/>
        <end position="177"/>
    </location>
</feature>
<evidence type="ECO:0000256" key="1">
    <source>
        <dbReference type="ARBA" id="ARBA00004651"/>
    </source>
</evidence>
<keyword evidence="5 12" id="KW-0812">Transmembrane</keyword>
<evidence type="ECO:0000313" key="13">
    <source>
        <dbReference type="EMBL" id="TWT29907.1"/>
    </source>
</evidence>
<dbReference type="EMBL" id="SJPF01000006">
    <property type="protein sequence ID" value="TWT29907.1"/>
    <property type="molecule type" value="Genomic_DNA"/>
</dbReference>
<evidence type="ECO:0000256" key="6">
    <source>
        <dbReference type="ARBA" id="ARBA00022989"/>
    </source>
</evidence>
<evidence type="ECO:0000256" key="9">
    <source>
        <dbReference type="ARBA" id="ARBA00023136"/>
    </source>
</evidence>
<evidence type="ECO:0000256" key="12">
    <source>
        <dbReference type="SAM" id="Phobius"/>
    </source>
</evidence>
<dbReference type="InterPro" id="IPR001734">
    <property type="entry name" value="Na/solute_symporter"/>
</dbReference>
<evidence type="ECO:0000256" key="2">
    <source>
        <dbReference type="ARBA" id="ARBA00006434"/>
    </source>
</evidence>
<feature type="transmembrane region" description="Helical" evidence="12">
    <location>
        <begin position="12"/>
        <end position="31"/>
    </location>
</feature>
<dbReference type="GO" id="GO:0015293">
    <property type="term" value="F:symporter activity"/>
    <property type="evidence" value="ECO:0007669"/>
    <property type="project" value="TreeGrafter"/>
</dbReference>
<reference evidence="13 14" key="1">
    <citation type="submission" date="2019-02" db="EMBL/GenBank/DDBJ databases">
        <title>Deep-cultivation of Planctomycetes and their phenomic and genomic characterization uncovers novel biology.</title>
        <authorList>
            <person name="Wiegand S."/>
            <person name="Jogler M."/>
            <person name="Boedeker C."/>
            <person name="Pinto D."/>
            <person name="Vollmers J."/>
            <person name="Rivas-Marin E."/>
            <person name="Kohn T."/>
            <person name="Peeters S.H."/>
            <person name="Heuer A."/>
            <person name="Rast P."/>
            <person name="Oberbeckmann S."/>
            <person name="Bunk B."/>
            <person name="Jeske O."/>
            <person name="Meyerdierks A."/>
            <person name="Storesund J.E."/>
            <person name="Kallscheuer N."/>
            <person name="Luecker S."/>
            <person name="Lage O.M."/>
            <person name="Pohl T."/>
            <person name="Merkel B.J."/>
            <person name="Hornburger P."/>
            <person name="Mueller R.-W."/>
            <person name="Bruemmer F."/>
            <person name="Labrenz M."/>
            <person name="Spormann A.M."/>
            <person name="Op Den Camp H."/>
            <person name="Overmann J."/>
            <person name="Amann R."/>
            <person name="Jetten M.S.M."/>
            <person name="Mascher T."/>
            <person name="Medema M.H."/>
            <person name="Devos D.P."/>
            <person name="Kaster A.-K."/>
            <person name="Ovreas L."/>
            <person name="Rohde M."/>
            <person name="Galperin M.Y."/>
            <person name="Jogler C."/>
        </authorList>
    </citation>
    <scope>NUCLEOTIDE SEQUENCE [LARGE SCALE GENOMIC DNA]</scope>
    <source>
        <strain evidence="13 14">Enr8</strain>
    </source>
</reference>
<dbReference type="Proteomes" id="UP000318878">
    <property type="component" value="Unassembled WGS sequence"/>
</dbReference>
<dbReference type="GO" id="GO:0006814">
    <property type="term" value="P:sodium ion transport"/>
    <property type="evidence" value="ECO:0007669"/>
    <property type="project" value="UniProtKB-KW"/>
</dbReference>
<keyword evidence="10" id="KW-0739">Sodium transport</keyword>
<comment type="caution">
    <text evidence="13">The sequence shown here is derived from an EMBL/GenBank/DDBJ whole genome shotgun (WGS) entry which is preliminary data.</text>
</comment>
<evidence type="ECO:0000256" key="11">
    <source>
        <dbReference type="RuleBase" id="RU362091"/>
    </source>
</evidence>
<evidence type="ECO:0000313" key="14">
    <source>
        <dbReference type="Proteomes" id="UP000318878"/>
    </source>
</evidence>
<gene>
    <name evidence="13" type="primary">sglT_3</name>
    <name evidence="13" type="ORF">Enr8_45630</name>
</gene>
<dbReference type="InterPro" id="IPR051163">
    <property type="entry name" value="Sodium:Solute_Symporter_SSF"/>
</dbReference>
<sequence precursor="true">MISIASLAISPVDIGIIGCYIVATTLFGVWLGRGQSSTTQFFLGSRDMPSWALLLSIVATETSTVTFLSVPGKAFIPGGNFSFLQLAIGYIIGRIAVLTFLLPLYFRHEDSTAYAVLQRNFGPSTRKLASLFFLGARTLGDGLRLFLTALALQQVVDIPFAVSVMILAIATAVYALCGGVRSVIWNDCLQFTVYMSGALLVMGLIFYRLPGGFDQYWQFAADTGRLHLFDLAFLPSDGHLTLWAGIFGGGVLSLATHGADQLIVQRYLCAKNQRAAGWALFWSGPIVFLQFALFLAIGVGLACYFTQFNPEMLSLAGDQAFARFIVDDLPIGVRGVILAAVFAAAMSTLSSSVNSSASSLLDDLGGDAWRHLPDVRRLLLGRSFTLVFTILQAVVATGAYWFAFGNSVVDQALAIAGFSAGLLLGLFLVAIVIGRIPSWQANTALICGAIVILTIKYSTNVSGYWYAPLAASSTFCVATLLSKILPSEAALPRGTPAEEHS</sequence>
<feature type="transmembrane region" description="Helical" evidence="12">
    <location>
        <begin position="189"/>
        <end position="209"/>
    </location>
</feature>
<keyword evidence="14" id="KW-1185">Reference proteome</keyword>
<dbReference type="AlphaFoldDB" id="A0A5C5UWH2"/>
<dbReference type="GO" id="GO:0005886">
    <property type="term" value="C:plasma membrane"/>
    <property type="evidence" value="ECO:0007669"/>
    <property type="project" value="UniProtKB-SubCell"/>
</dbReference>
<evidence type="ECO:0000256" key="5">
    <source>
        <dbReference type="ARBA" id="ARBA00022692"/>
    </source>
</evidence>
<dbReference type="Gene3D" id="1.20.1730.10">
    <property type="entry name" value="Sodium/glucose cotransporter"/>
    <property type="match status" value="1"/>
</dbReference>
<keyword evidence="7" id="KW-0915">Sodium</keyword>
<feature type="transmembrane region" description="Helical" evidence="12">
    <location>
        <begin position="379"/>
        <end position="402"/>
    </location>
</feature>
<evidence type="ECO:0000256" key="8">
    <source>
        <dbReference type="ARBA" id="ARBA00023065"/>
    </source>
</evidence>
<feature type="transmembrane region" description="Helical" evidence="12">
    <location>
        <begin position="331"/>
        <end position="349"/>
    </location>
</feature>
<dbReference type="PROSITE" id="PS50283">
    <property type="entry name" value="NA_SOLUT_SYMP_3"/>
    <property type="match status" value="1"/>
</dbReference>
<evidence type="ECO:0000256" key="3">
    <source>
        <dbReference type="ARBA" id="ARBA00022448"/>
    </source>
</evidence>
<keyword evidence="8" id="KW-0406">Ion transport</keyword>
<feature type="transmembrane region" description="Helical" evidence="12">
    <location>
        <begin position="441"/>
        <end position="459"/>
    </location>
</feature>
<protein>
    <submittedName>
        <fullName evidence="13">Sodium/glucose cotransporter</fullName>
    </submittedName>
</protein>
<dbReference type="InterPro" id="IPR038377">
    <property type="entry name" value="Na/Glc_symporter_sf"/>
</dbReference>
<keyword evidence="3" id="KW-0813">Transport</keyword>
<keyword evidence="6 12" id="KW-1133">Transmembrane helix</keyword>
<comment type="subcellular location">
    <subcellularLocation>
        <location evidence="1">Cell membrane</location>
        <topology evidence="1">Multi-pass membrane protein</topology>
    </subcellularLocation>
</comment>
<keyword evidence="4" id="KW-1003">Cell membrane</keyword>
<evidence type="ECO:0000256" key="4">
    <source>
        <dbReference type="ARBA" id="ARBA00022475"/>
    </source>
</evidence>
<name>A0A5C5UWH2_9BACT</name>
<feature type="transmembrane region" description="Helical" evidence="12">
    <location>
        <begin position="280"/>
        <end position="307"/>
    </location>
</feature>
<evidence type="ECO:0000256" key="7">
    <source>
        <dbReference type="ARBA" id="ARBA00023053"/>
    </source>
</evidence>
<keyword evidence="9 12" id="KW-0472">Membrane</keyword>
<dbReference type="Pfam" id="PF00474">
    <property type="entry name" value="SSF"/>
    <property type="match status" value="1"/>
</dbReference>
<feature type="transmembrane region" description="Helical" evidence="12">
    <location>
        <begin position="82"/>
        <end position="107"/>
    </location>
</feature>
<organism evidence="13 14">
    <name type="scientific">Blastopirellula retiformator</name>
    <dbReference type="NCBI Taxonomy" id="2527970"/>
    <lineage>
        <taxon>Bacteria</taxon>
        <taxon>Pseudomonadati</taxon>
        <taxon>Planctomycetota</taxon>
        <taxon>Planctomycetia</taxon>
        <taxon>Pirellulales</taxon>
        <taxon>Pirellulaceae</taxon>
        <taxon>Blastopirellula</taxon>
    </lineage>
</organism>
<dbReference type="RefSeq" id="WP_186767812.1">
    <property type="nucleotide sequence ID" value="NZ_SJPF01000006.1"/>
</dbReference>
<evidence type="ECO:0000256" key="10">
    <source>
        <dbReference type="ARBA" id="ARBA00023201"/>
    </source>
</evidence>
<accession>A0A5C5UWH2</accession>
<feature type="transmembrane region" description="Helical" evidence="12">
    <location>
        <begin position="240"/>
        <end position="259"/>
    </location>
</feature>
<feature type="transmembrane region" description="Helical" evidence="12">
    <location>
        <begin position="51"/>
        <end position="70"/>
    </location>
</feature>
<feature type="transmembrane region" description="Helical" evidence="12">
    <location>
        <begin position="414"/>
        <end position="434"/>
    </location>
</feature>
<comment type="similarity">
    <text evidence="2 11">Belongs to the sodium:solute symporter (SSF) (TC 2.A.21) family.</text>
</comment>
<proteinExistence type="inferred from homology"/>
<dbReference type="PANTHER" id="PTHR42985">
    <property type="entry name" value="SODIUM-COUPLED MONOCARBOXYLATE TRANSPORTER"/>
    <property type="match status" value="1"/>
</dbReference>
<dbReference type="NCBIfam" id="TIGR00813">
    <property type="entry name" value="sss"/>
    <property type="match status" value="1"/>
</dbReference>
<dbReference type="PANTHER" id="PTHR42985:SF47">
    <property type="entry name" value="INTEGRAL MEMBRANE TRANSPORT PROTEIN"/>
    <property type="match status" value="1"/>
</dbReference>